<comment type="caution">
    <text evidence="7">The sequence shown here is derived from an EMBL/GenBank/DDBJ whole genome shotgun (WGS) entry which is preliminary data.</text>
</comment>
<dbReference type="EMBL" id="VIKR01000001">
    <property type="protein sequence ID" value="TQV77459.1"/>
    <property type="molecule type" value="Genomic_DNA"/>
</dbReference>
<evidence type="ECO:0000313" key="8">
    <source>
        <dbReference type="Proteomes" id="UP000317839"/>
    </source>
</evidence>
<dbReference type="OrthoDB" id="9803456at2"/>
<dbReference type="PANTHER" id="PTHR30606:SF9">
    <property type="entry name" value="LIPID A BIOSYNTHESIS LAUROYLTRANSFERASE"/>
    <property type="match status" value="1"/>
</dbReference>
<dbReference type="CDD" id="cd07984">
    <property type="entry name" value="LPLAT_LABLAT-like"/>
    <property type="match status" value="1"/>
</dbReference>
<dbReference type="RefSeq" id="WP_142941031.1">
    <property type="nucleotide sequence ID" value="NZ_VIKR01000001.1"/>
</dbReference>
<dbReference type="GO" id="GO:0016746">
    <property type="term" value="F:acyltransferase activity"/>
    <property type="evidence" value="ECO:0007669"/>
    <property type="project" value="UniProtKB-KW"/>
</dbReference>
<comment type="subcellular location">
    <subcellularLocation>
        <location evidence="1">Cell inner membrane</location>
    </subcellularLocation>
</comment>
<reference evidence="7 8" key="1">
    <citation type="submission" date="2019-06" db="EMBL/GenBank/DDBJ databases">
        <title>Draft genome of Aliikangiella marina GYP-15.</title>
        <authorList>
            <person name="Wang G."/>
        </authorList>
    </citation>
    <scope>NUCLEOTIDE SEQUENCE [LARGE SCALE GENOMIC DNA]</scope>
    <source>
        <strain evidence="7 8">GYP-15</strain>
    </source>
</reference>
<dbReference type="InterPro" id="IPR004960">
    <property type="entry name" value="LipA_acyltrans"/>
</dbReference>
<evidence type="ECO:0000256" key="4">
    <source>
        <dbReference type="ARBA" id="ARBA00022679"/>
    </source>
</evidence>
<dbReference type="AlphaFoldDB" id="A0A545TJQ4"/>
<keyword evidence="4 7" id="KW-0808">Transferase</keyword>
<keyword evidence="3" id="KW-0997">Cell inner membrane</keyword>
<sequence length="307" mass="34786">MALKINHFIKHPTDLGGLILVGFAWLLAKLPLTVQLQFANLLGKLFYRCLPKRRKIAATNLALCFPDKTAEERQSILEENFRQSALAMIEVAACWFSDLSSRKKYSSLIGKEHLDAAQAEGNGVILLIFHFTSMELGGCLLGSHVEFNAMYKPTRNRLVEQTMCKGRLRHIKGLITQDDAKSAIKALRNNEIVWYSTDQNYGNDSRHKNSVFVPFFDIPARTITGLSRFAKISGAKVVPLTHRRTHEGKGIELELYPALDNFPSDSPTEDAAKVNRFLERFLKKEPANYLWVHKRFRSRPPGAPSIY</sequence>
<evidence type="ECO:0000256" key="1">
    <source>
        <dbReference type="ARBA" id="ARBA00004533"/>
    </source>
</evidence>
<name>A0A545TJQ4_9GAMM</name>
<dbReference type="GO" id="GO:0005886">
    <property type="term" value="C:plasma membrane"/>
    <property type="evidence" value="ECO:0007669"/>
    <property type="project" value="UniProtKB-SubCell"/>
</dbReference>
<protein>
    <submittedName>
        <fullName evidence="7">Lipid A biosynthesis lauroyl acyltransferase</fullName>
    </submittedName>
</protein>
<dbReference type="PANTHER" id="PTHR30606">
    <property type="entry name" value="LIPID A BIOSYNTHESIS LAUROYL ACYLTRANSFERASE"/>
    <property type="match status" value="1"/>
</dbReference>
<organism evidence="7 8">
    <name type="scientific">Aliikangiella marina</name>
    <dbReference type="NCBI Taxonomy" id="1712262"/>
    <lineage>
        <taxon>Bacteria</taxon>
        <taxon>Pseudomonadati</taxon>
        <taxon>Pseudomonadota</taxon>
        <taxon>Gammaproteobacteria</taxon>
        <taxon>Oceanospirillales</taxon>
        <taxon>Pleioneaceae</taxon>
        <taxon>Aliikangiella</taxon>
    </lineage>
</organism>
<dbReference type="GO" id="GO:0009247">
    <property type="term" value="P:glycolipid biosynthetic process"/>
    <property type="evidence" value="ECO:0007669"/>
    <property type="project" value="UniProtKB-ARBA"/>
</dbReference>
<evidence type="ECO:0000256" key="5">
    <source>
        <dbReference type="ARBA" id="ARBA00023136"/>
    </source>
</evidence>
<keyword evidence="2" id="KW-1003">Cell membrane</keyword>
<keyword evidence="6 7" id="KW-0012">Acyltransferase</keyword>
<keyword evidence="5" id="KW-0472">Membrane</keyword>
<gene>
    <name evidence="7" type="ORF">FLL45_05820</name>
</gene>
<keyword evidence="8" id="KW-1185">Reference proteome</keyword>
<dbReference type="PIRSF" id="PIRSF026649">
    <property type="entry name" value="MsbB"/>
    <property type="match status" value="1"/>
</dbReference>
<accession>A0A545TJQ4</accession>
<dbReference type="Pfam" id="PF03279">
    <property type="entry name" value="Lip_A_acyltrans"/>
    <property type="match status" value="1"/>
</dbReference>
<evidence type="ECO:0000256" key="3">
    <source>
        <dbReference type="ARBA" id="ARBA00022519"/>
    </source>
</evidence>
<evidence type="ECO:0000256" key="2">
    <source>
        <dbReference type="ARBA" id="ARBA00022475"/>
    </source>
</evidence>
<dbReference type="Proteomes" id="UP000317839">
    <property type="component" value="Unassembled WGS sequence"/>
</dbReference>
<proteinExistence type="predicted"/>
<evidence type="ECO:0000313" key="7">
    <source>
        <dbReference type="EMBL" id="TQV77459.1"/>
    </source>
</evidence>
<evidence type="ECO:0000256" key="6">
    <source>
        <dbReference type="ARBA" id="ARBA00023315"/>
    </source>
</evidence>